<dbReference type="Pfam" id="PF12937">
    <property type="entry name" value="F-box-like"/>
    <property type="match status" value="1"/>
</dbReference>
<feature type="domain" description="F-box" evidence="1">
    <location>
        <begin position="63"/>
        <end position="108"/>
    </location>
</feature>
<dbReference type="CDD" id="cd09917">
    <property type="entry name" value="F-box_SF"/>
    <property type="match status" value="1"/>
</dbReference>
<evidence type="ECO:0000313" key="2">
    <source>
        <dbReference type="EMBL" id="KAF2095356.1"/>
    </source>
</evidence>
<dbReference type="Gene3D" id="1.20.1280.50">
    <property type="match status" value="1"/>
</dbReference>
<keyword evidence="3" id="KW-1185">Reference proteome</keyword>
<dbReference type="EMBL" id="ML978131">
    <property type="protein sequence ID" value="KAF2095356.1"/>
    <property type="molecule type" value="Genomic_DNA"/>
</dbReference>
<evidence type="ECO:0000259" key="1">
    <source>
        <dbReference type="PROSITE" id="PS50181"/>
    </source>
</evidence>
<reference evidence="2" key="1">
    <citation type="journal article" date="2020" name="Stud. Mycol.">
        <title>101 Dothideomycetes genomes: a test case for predicting lifestyles and emergence of pathogens.</title>
        <authorList>
            <person name="Haridas S."/>
            <person name="Albert R."/>
            <person name="Binder M."/>
            <person name="Bloem J."/>
            <person name="Labutti K."/>
            <person name="Salamov A."/>
            <person name="Andreopoulos B."/>
            <person name="Baker S."/>
            <person name="Barry K."/>
            <person name="Bills G."/>
            <person name="Bluhm B."/>
            <person name="Cannon C."/>
            <person name="Castanera R."/>
            <person name="Culley D."/>
            <person name="Daum C."/>
            <person name="Ezra D."/>
            <person name="Gonzalez J."/>
            <person name="Henrissat B."/>
            <person name="Kuo A."/>
            <person name="Liang C."/>
            <person name="Lipzen A."/>
            <person name="Lutzoni F."/>
            <person name="Magnuson J."/>
            <person name="Mondo S."/>
            <person name="Nolan M."/>
            <person name="Ohm R."/>
            <person name="Pangilinan J."/>
            <person name="Park H.-J."/>
            <person name="Ramirez L."/>
            <person name="Alfaro M."/>
            <person name="Sun H."/>
            <person name="Tritt A."/>
            <person name="Yoshinaga Y."/>
            <person name="Zwiers L.-H."/>
            <person name="Turgeon B."/>
            <person name="Goodwin S."/>
            <person name="Spatafora J."/>
            <person name="Crous P."/>
            <person name="Grigoriev I."/>
        </authorList>
    </citation>
    <scope>NUCLEOTIDE SEQUENCE</scope>
    <source>
        <strain evidence="2">CBS 133067</strain>
    </source>
</reference>
<dbReference type="Proteomes" id="UP000799772">
    <property type="component" value="Unassembled WGS sequence"/>
</dbReference>
<accession>A0A9P4IBR3</accession>
<dbReference type="OrthoDB" id="2588098at2759"/>
<dbReference type="SUPFAM" id="SSF81383">
    <property type="entry name" value="F-box domain"/>
    <property type="match status" value="1"/>
</dbReference>
<organism evidence="2 3">
    <name type="scientific">Rhizodiscina lignyota</name>
    <dbReference type="NCBI Taxonomy" id="1504668"/>
    <lineage>
        <taxon>Eukaryota</taxon>
        <taxon>Fungi</taxon>
        <taxon>Dikarya</taxon>
        <taxon>Ascomycota</taxon>
        <taxon>Pezizomycotina</taxon>
        <taxon>Dothideomycetes</taxon>
        <taxon>Pleosporomycetidae</taxon>
        <taxon>Aulographales</taxon>
        <taxon>Rhizodiscinaceae</taxon>
        <taxon>Rhizodiscina</taxon>
    </lineage>
</organism>
<dbReference type="InterPro" id="IPR036047">
    <property type="entry name" value="F-box-like_dom_sf"/>
</dbReference>
<name>A0A9P4IBR3_9PEZI</name>
<proteinExistence type="predicted"/>
<evidence type="ECO:0000313" key="3">
    <source>
        <dbReference type="Proteomes" id="UP000799772"/>
    </source>
</evidence>
<protein>
    <recommendedName>
        <fullName evidence="1">F-box domain-containing protein</fullName>
    </recommendedName>
</protein>
<dbReference type="InterPro" id="IPR001810">
    <property type="entry name" value="F-box_dom"/>
</dbReference>
<gene>
    <name evidence="2" type="ORF">NA57DRAFT_79085</name>
</gene>
<dbReference type="AlphaFoldDB" id="A0A9P4IBR3"/>
<dbReference type="PROSITE" id="PS50181">
    <property type="entry name" value="FBOX"/>
    <property type="match status" value="1"/>
</dbReference>
<comment type="caution">
    <text evidence="2">The sequence shown here is derived from an EMBL/GenBank/DDBJ whole genome shotgun (WGS) entry which is preliminary data.</text>
</comment>
<sequence>MDQGWTVSAVLRKERWSKDPYPLDRILLSSSPRELVWLLAKPTRPQQQLTINADANILDAVANSRLANLPPELLDQILGYLDAPDLQHASFTSQYFWNVCYEQFLKRFMAGLGSWAGESLVCLGSNCDGEDTWGPPGMLTPQEVKELCSTQKTLPNERLTLFEMLIRGRTPGTLSNCIYDFAPARCFDENDKYELRMQYDELVSSLPENLELDWIDQHPEAAGLFLSGNDWYRVHNLYPQNEKHILRNLTTKEYVRAEAIAIDPSRVSGPYIDGIGFGEVVLSRICWSSEEQWFSDEYDWGRYEGDIHRGVWAGHAFDITTVSRHMEEAKEEWTDVSDEVAREIAALWEFSLGEHWRDEVMKRAFILENDFYY</sequence>